<dbReference type="EMBL" id="CACTIH010005853">
    <property type="protein sequence ID" value="CAA3002599.1"/>
    <property type="molecule type" value="Genomic_DNA"/>
</dbReference>
<keyword evidence="2" id="KW-1185">Reference proteome</keyword>
<dbReference type="Gramene" id="OE9A112240T1">
    <property type="protein sequence ID" value="OE9A112240C1"/>
    <property type="gene ID" value="OE9A112240"/>
</dbReference>
<accession>A0A8S0TBS3</accession>
<dbReference type="AlphaFoldDB" id="A0A8S0TBS3"/>
<comment type="caution">
    <text evidence="1">The sequence shown here is derived from an EMBL/GenBank/DDBJ whole genome shotgun (WGS) entry which is preliminary data.</text>
</comment>
<evidence type="ECO:0000313" key="2">
    <source>
        <dbReference type="Proteomes" id="UP000594638"/>
    </source>
</evidence>
<reference evidence="1 2" key="1">
    <citation type="submission" date="2019-12" db="EMBL/GenBank/DDBJ databases">
        <authorList>
            <person name="Alioto T."/>
            <person name="Alioto T."/>
            <person name="Gomez Garrido J."/>
        </authorList>
    </citation>
    <scope>NUCLEOTIDE SEQUENCE [LARGE SCALE GENOMIC DNA]</scope>
</reference>
<name>A0A8S0TBS3_OLEEU</name>
<gene>
    <name evidence="1" type="ORF">OLEA9_A112240</name>
</gene>
<proteinExistence type="predicted"/>
<evidence type="ECO:0000313" key="1">
    <source>
        <dbReference type="EMBL" id="CAA3002599.1"/>
    </source>
</evidence>
<dbReference type="OrthoDB" id="1937685at2759"/>
<protein>
    <submittedName>
        <fullName evidence="1">Uncharacterized protein</fullName>
    </submittedName>
</protein>
<sequence length="157" mass="17708">MLNCLKMDFGSGQDSPFAAPSEPPIYSPVINGIGATPHGMNFASFHEPPYNTIESPVPEPAVFGGYSPANSPKFSLSPSDFSIDRRNFTPIVNNTAEPPLRVNFMEPPTSEWLENLTIKRLVQELLFLKHVWMRLRELEQPMGCMEHGHPWIWSNLQ</sequence>
<dbReference type="Proteomes" id="UP000594638">
    <property type="component" value="Unassembled WGS sequence"/>
</dbReference>
<organism evidence="1 2">
    <name type="scientific">Olea europaea subsp. europaea</name>
    <dbReference type="NCBI Taxonomy" id="158383"/>
    <lineage>
        <taxon>Eukaryota</taxon>
        <taxon>Viridiplantae</taxon>
        <taxon>Streptophyta</taxon>
        <taxon>Embryophyta</taxon>
        <taxon>Tracheophyta</taxon>
        <taxon>Spermatophyta</taxon>
        <taxon>Magnoliopsida</taxon>
        <taxon>eudicotyledons</taxon>
        <taxon>Gunneridae</taxon>
        <taxon>Pentapetalae</taxon>
        <taxon>asterids</taxon>
        <taxon>lamiids</taxon>
        <taxon>Lamiales</taxon>
        <taxon>Oleaceae</taxon>
        <taxon>Oleeae</taxon>
        <taxon>Olea</taxon>
    </lineage>
</organism>